<keyword evidence="4" id="KW-1185">Reference proteome</keyword>
<dbReference type="SFLD" id="SFLDS00005">
    <property type="entry name" value="Isoprenoid_Synthase_Type_I"/>
    <property type="match status" value="2"/>
</dbReference>
<evidence type="ECO:0000313" key="4">
    <source>
        <dbReference type="Proteomes" id="UP001518140"/>
    </source>
</evidence>
<evidence type="ECO:0000256" key="2">
    <source>
        <dbReference type="RuleBase" id="RU366034"/>
    </source>
</evidence>
<dbReference type="Gene3D" id="1.10.600.10">
    <property type="entry name" value="Farnesyl Diphosphate Synthase"/>
    <property type="match status" value="2"/>
</dbReference>
<dbReference type="SUPFAM" id="SSF48576">
    <property type="entry name" value="Terpenoid synthases"/>
    <property type="match status" value="2"/>
</dbReference>
<dbReference type="PANTHER" id="PTHR35201:SF4">
    <property type="entry name" value="BETA-PINACENE SYNTHASE-RELATED"/>
    <property type="match status" value="1"/>
</dbReference>
<comment type="caution">
    <text evidence="3">The sequence shown here is derived from an EMBL/GenBank/DDBJ whole genome shotgun (WGS) entry which is preliminary data.</text>
</comment>
<dbReference type="SFLD" id="SFLDG01020">
    <property type="entry name" value="Terpene_Cyclase_Like_2"/>
    <property type="match status" value="2"/>
</dbReference>
<evidence type="ECO:0000313" key="3">
    <source>
        <dbReference type="EMBL" id="NGO41161.1"/>
    </source>
</evidence>
<gene>
    <name evidence="3" type="ORF">G6048_02935</name>
</gene>
<dbReference type="RefSeq" id="WP_165337820.1">
    <property type="nucleotide sequence ID" value="NZ_JAAKZX010000006.1"/>
</dbReference>
<dbReference type="EMBL" id="JAAKZX010000006">
    <property type="protein sequence ID" value="NGO41161.1"/>
    <property type="molecule type" value="Genomic_DNA"/>
</dbReference>
<keyword evidence="2" id="KW-0460">Magnesium</keyword>
<comment type="similarity">
    <text evidence="2">Belongs to the terpene synthase family.</text>
</comment>
<comment type="cofactor">
    <cofactor evidence="2">
        <name>Mg(2+)</name>
        <dbReference type="ChEBI" id="CHEBI:18420"/>
    </cofactor>
</comment>
<sequence>MSQPFKLPDFYEPYPARLSPHLETVRQDSKTWARRMGMIEGSEVWDSRDFDSHDYALLCSYTHPDAPAAELSLVTEWYVWVFFFDDDFLRRFKRSQDLSGARAYLDRLPAFMPMEPGGAPAEPASAVERGLADLWARTVPAMSQDWGRRFATSTKALLEESLWELRNISDGRVANPLEYIEMRRKVGGAPWSAGLVEYAAGAEVPEPIAACRPMLVLRDAFSDAVHLRNDLFSYQREIEDEGELSNGVLVFERFLGCDTQQAADAVNELLTSRLQQFEHTALTELAPLFAEHGLPPQSCADVLAYVKGLQDWQAGGHEWHMRSSRYMNGAAGGSTTAGSTAAGSPVTASASAVPGGLAGGLADVLHGPTGLGTSAARITASVAATMPKRLRSHTHVPFQRVGPVPVPELYMPFTTELSPHLDDSREHVVDWAHTMGMLEPLPGVPGPGIWDEHKLRAFDFALCSAGIHPDASPEELDLTTGWLAWGTYADDYYPAVFGPRSDITGARLCNERLSAFMPVDSTAVPTPANALERGLADLWSRTAGPMTTAARRAFRGTIEDMTGSWVWELCNAAENRIPDPVDYIEMRRKTFGADLTMSLCRLSHGRTVPPEAYRSRPVQAMQNSAADYAALINDLYSYQKEIEFEGEIHNAVLVVQDFFCCGRTEALGIVADLMTSRMREFERVVSTELPEMFDQLNLDSDTRATLTGYAQELKHWLAGILIWHQQCHRYEEAELRRPVGGWTSPPTGPTGLGTSAARIPALSCGGNFMPEKSPSNRK</sequence>
<dbReference type="InterPro" id="IPR034686">
    <property type="entry name" value="Terpene_cyclase-like_2"/>
</dbReference>
<dbReference type="PANTHER" id="PTHR35201">
    <property type="entry name" value="TERPENE SYNTHASE"/>
    <property type="match status" value="1"/>
</dbReference>
<accession>A0ABX0DPT1</accession>
<evidence type="ECO:0000256" key="1">
    <source>
        <dbReference type="ARBA" id="ARBA00023239"/>
    </source>
</evidence>
<organism evidence="3 4">
    <name type="scientific">Streptomyces ureilyticus</name>
    <dbReference type="NCBI Taxonomy" id="1775131"/>
    <lineage>
        <taxon>Bacteria</taxon>
        <taxon>Bacillati</taxon>
        <taxon>Actinomycetota</taxon>
        <taxon>Actinomycetes</taxon>
        <taxon>Kitasatosporales</taxon>
        <taxon>Streptomycetaceae</taxon>
        <taxon>Streptomyces</taxon>
    </lineage>
</organism>
<dbReference type="NCBIfam" id="NF041168">
    <property type="entry name" value="f2_encap_cargo3"/>
    <property type="match status" value="1"/>
</dbReference>
<keyword evidence="1 2" id="KW-0456">Lyase</keyword>
<dbReference type="InterPro" id="IPR008949">
    <property type="entry name" value="Isoprenoid_synthase_dom_sf"/>
</dbReference>
<dbReference type="EC" id="4.2.3.-" evidence="2"/>
<reference evidence="3 4" key="1">
    <citation type="submission" date="2020-02" db="EMBL/GenBank/DDBJ databases">
        <title>Whole-genome analyses of novel actinobacteria.</title>
        <authorList>
            <person name="Sahin N."/>
            <person name="Tokatli A."/>
        </authorList>
    </citation>
    <scope>NUCLEOTIDE SEQUENCE [LARGE SCALE GENOMIC DNA]</scope>
    <source>
        <strain evidence="3 4">YC419</strain>
    </source>
</reference>
<protein>
    <recommendedName>
        <fullName evidence="2">Terpene synthase</fullName>
        <ecNumber evidence="2">4.2.3.-</ecNumber>
    </recommendedName>
</protein>
<proteinExistence type="inferred from homology"/>
<dbReference type="Proteomes" id="UP001518140">
    <property type="component" value="Unassembled WGS sequence"/>
</dbReference>
<dbReference type="Pfam" id="PF19086">
    <property type="entry name" value="Terpene_syn_C_2"/>
    <property type="match status" value="2"/>
</dbReference>
<name>A0ABX0DPT1_9ACTN</name>
<keyword evidence="2" id="KW-0479">Metal-binding</keyword>